<dbReference type="SMART" id="SM00355">
    <property type="entry name" value="ZnF_C2H2"/>
    <property type="match status" value="2"/>
</dbReference>
<comment type="caution">
    <text evidence="3">The sequence shown here is derived from an EMBL/GenBank/DDBJ whole genome shotgun (WGS) entry which is preliminary data.</text>
</comment>
<feature type="domain" description="C2H2-type" evidence="2">
    <location>
        <begin position="40"/>
        <end position="67"/>
    </location>
</feature>
<reference evidence="3 4" key="1">
    <citation type="submission" date="2024-05" db="EMBL/GenBank/DDBJ databases">
        <title>Genetic variation in Jamaican populations of the coffee berry borer (Hypothenemus hampei).</title>
        <authorList>
            <person name="Errbii M."/>
            <person name="Myrie A."/>
        </authorList>
    </citation>
    <scope>NUCLEOTIDE SEQUENCE [LARGE SCALE GENOMIC DNA]</scope>
    <source>
        <strain evidence="3">JA-Hopewell-2020-01-JO</strain>
        <tissue evidence="3">Whole body</tissue>
    </source>
</reference>
<name>A0ABD1FDZ6_HYPHA</name>
<keyword evidence="1" id="KW-0479">Metal-binding</keyword>
<keyword evidence="1" id="KW-0863">Zinc-finger</keyword>
<dbReference type="EMBL" id="JBDJPC010000001">
    <property type="protein sequence ID" value="KAL1517277.1"/>
    <property type="molecule type" value="Genomic_DNA"/>
</dbReference>
<evidence type="ECO:0000313" key="3">
    <source>
        <dbReference type="EMBL" id="KAL1517277.1"/>
    </source>
</evidence>
<dbReference type="Proteomes" id="UP001566132">
    <property type="component" value="Unassembled WGS sequence"/>
</dbReference>
<evidence type="ECO:0000259" key="2">
    <source>
        <dbReference type="PROSITE" id="PS50157"/>
    </source>
</evidence>
<dbReference type="Gene3D" id="3.30.160.60">
    <property type="entry name" value="Classic Zinc Finger"/>
    <property type="match status" value="1"/>
</dbReference>
<dbReference type="SUPFAM" id="SSF57667">
    <property type="entry name" value="beta-beta-alpha zinc fingers"/>
    <property type="match status" value="1"/>
</dbReference>
<dbReference type="AlphaFoldDB" id="A0ABD1FDZ6"/>
<accession>A0ABD1FDZ6</accession>
<proteinExistence type="predicted"/>
<dbReference type="InterPro" id="IPR036236">
    <property type="entry name" value="Znf_C2H2_sf"/>
</dbReference>
<sequence length="103" mass="12128">MNNKYNNNNSNGNYHRINPTQPIGLDIFTSPARPIDQKTFECSDCKKKYMNSVSLTRHKKYECQNPPKFSCHMCSFKTRYQFTLKAHLIRLHNVVLENSVIQF</sequence>
<dbReference type="PROSITE" id="PS50157">
    <property type="entry name" value="ZINC_FINGER_C2H2_2"/>
    <property type="match status" value="1"/>
</dbReference>
<organism evidence="3 4">
    <name type="scientific">Hypothenemus hampei</name>
    <name type="common">Coffee berry borer</name>
    <dbReference type="NCBI Taxonomy" id="57062"/>
    <lineage>
        <taxon>Eukaryota</taxon>
        <taxon>Metazoa</taxon>
        <taxon>Ecdysozoa</taxon>
        <taxon>Arthropoda</taxon>
        <taxon>Hexapoda</taxon>
        <taxon>Insecta</taxon>
        <taxon>Pterygota</taxon>
        <taxon>Neoptera</taxon>
        <taxon>Endopterygota</taxon>
        <taxon>Coleoptera</taxon>
        <taxon>Polyphaga</taxon>
        <taxon>Cucujiformia</taxon>
        <taxon>Curculionidae</taxon>
        <taxon>Scolytinae</taxon>
        <taxon>Hypothenemus</taxon>
    </lineage>
</organism>
<evidence type="ECO:0000256" key="1">
    <source>
        <dbReference type="PROSITE-ProRule" id="PRU00042"/>
    </source>
</evidence>
<dbReference type="InterPro" id="IPR013087">
    <property type="entry name" value="Znf_C2H2_type"/>
</dbReference>
<dbReference type="GO" id="GO:0008270">
    <property type="term" value="F:zinc ion binding"/>
    <property type="evidence" value="ECO:0007669"/>
    <property type="project" value="UniProtKB-KW"/>
</dbReference>
<gene>
    <name evidence="3" type="ORF">ABEB36_001063</name>
</gene>
<evidence type="ECO:0000313" key="4">
    <source>
        <dbReference type="Proteomes" id="UP001566132"/>
    </source>
</evidence>
<keyword evidence="4" id="KW-1185">Reference proteome</keyword>
<protein>
    <recommendedName>
        <fullName evidence="2">C2H2-type domain-containing protein</fullName>
    </recommendedName>
</protein>
<keyword evidence="1" id="KW-0862">Zinc</keyword>